<protein>
    <submittedName>
        <fullName evidence="2">Phage portal protein</fullName>
    </submittedName>
</protein>
<name>A0A7V1CW19_9GAMM</name>
<gene>
    <name evidence="2" type="ORF">ENH88_02635</name>
</gene>
<accession>A0A7V1CW19</accession>
<evidence type="ECO:0000256" key="1">
    <source>
        <dbReference type="ARBA" id="ARBA00006799"/>
    </source>
</evidence>
<organism evidence="2">
    <name type="scientific">Pseudoalteromonas prydzensis</name>
    <dbReference type="NCBI Taxonomy" id="182141"/>
    <lineage>
        <taxon>Bacteria</taxon>
        <taxon>Pseudomonadati</taxon>
        <taxon>Pseudomonadota</taxon>
        <taxon>Gammaproteobacteria</taxon>
        <taxon>Alteromonadales</taxon>
        <taxon>Pseudoalteromonadaceae</taxon>
        <taxon>Pseudoalteromonas</taxon>
    </lineage>
</organism>
<sequence length="355" mass="40078">MTKPRLQVSNGQAPNYNQRTAMTDSFSFGDPEPCLDNRLTDYVGVFSDSNGIYAPPISLHGLVKLLRVNAQHGPILYFKRNMILKWYKPNPLLSHQALSKFAFDLLWSGNAYLQIIKNAFGQVIKLRHLPALTMRYTDTRGVYAQLSNRSHEPIYFNAGEVIHVKEYDPAQGIYGIPQYYGGIQSALLNEDATLFRRRYYKNGAHMGFIFSMADPFMSLEDENALKKAIQDSKAAGNFRSLFLNFRGQKADAEKSLKITPVGDISTKDEFERIKKITLNDMLSMHRAQEALSGQSSGDSPGFGDLDKITRAYYNNEVVPLQQDVLGINNYLPTAQHIDFKEPEYSDLNPTPKESA</sequence>
<comment type="similarity">
    <text evidence="1">Belongs to the phage portal family. PBSX subfamily.</text>
</comment>
<dbReference type="AlphaFoldDB" id="A0A7V1CW19"/>
<dbReference type="Proteomes" id="UP000886188">
    <property type="component" value="Unassembled WGS sequence"/>
</dbReference>
<dbReference type="EMBL" id="DRGM01000032">
    <property type="protein sequence ID" value="HEA15347.1"/>
    <property type="molecule type" value="Genomic_DNA"/>
</dbReference>
<dbReference type="InterPro" id="IPR006430">
    <property type="entry name" value="Phage_portal_PBSX"/>
</dbReference>
<proteinExistence type="inferred from homology"/>
<comment type="caution">
    <text evidence="2">The sequence shown here is derived from an EMBL/GenBank/DDBJ whole genome shotgun (WGS) entry which is preliminary data.</text>
</comment>
<evidence type="ECO:0000313" key="2">
    <source>
        <dbReference type="EMBL" id="HEA15347.1"/>
    </source>
</evidence>
<dbReference type="InterPro" id="IPR006944">
    <property type="entry name" value="Phage/GTA_portal"/>
</dbReference>
<dbReference type="Pfam" id="PF04860">
    <property type="entry name" value="Phage_portal"/>
    <property type="match status" value="1"/>
</dbReference>
<dbReference type="NCBIfam" id="TIGR01540">
    <property type="entry name" value="portal_PBSX"/>
    <property type="match status" value="1"/>
</dbReference>
<reference evidence="2" key="1">
    <citation type="journal article" date="2020" name="mSystems">
        <title>Genome- and Community-Level Interaction Insights into Carbon Utilization and Element Cycling Functions of Hydrothermarchaeota in Hydrothermal Sediment.</title>
        <authorList>
            <person name="Zhou Z."/>
            <person name="Liu Y."/>
            <person name="Xu W."/>
            <person name="Pan J."/>
            <person name="Luo Z.H."/>
            <person name="Li M."/>
        </authorList>
    </citation>
    <scope>NUCLEOTIDE SEQUENCE [LARGE SCALE GENOMIC DNA]</scope>
    <source>
        <strain evidence="2">HyVt-346</strain>
    </source>
</reference>
<dbReference type="RefSeq" id="WP_304179129.1">
    <property type="nucleotide sequence ID" value="NZ_DRGM01000032.1"/>
</dbReference>